<keyword evidence="2" id="KW-0732">Signal</keyword>
<proteinExistence type="predicted"/>
<feature type="compositionally biased region" description="Basic and acidic residues" evidence="1">
    <location>
        <begin position="136"/>
        <end position="146"/>
    </location>
</feature>
<evidence type="ECO:0000256" key="2">
    <source>
        <dbReference type="SAM" id="SignalP"/>
    </source>
</evidence>
<evidence type="ECO:0000256" key="1">
    <source>
        <dbReference type="SAM" id="MobiDB-lite"/>
    </source>
</evidence>
<feature type="chain" id="PRO_5020268804" evidence="2">
    <location>
        <begin position="19"/>
        <end position="184"/>
    </location>
</feature>
<comment type="caution">
    <text evidence="3">The sequence shown here is derived from an EMBL/GenBank/DDBJ whole genome shotgun (WGS) entry which is preliminary data.</text>
</comment>
<feature type="compositionally biased region" description="Basic residues" evidence="1">
    <location>
        <begin position="173"/>
        <end position="184"/>
    </location>
</feature>
<dbReference type="EMBL" id="PITJ01001155">
    <property type="protein sequence ID" value="TBT99968.1"/>
    <property type="molecule type" value="Genomic_DNA"/>
</dbReference>
<evidence type="ECO:0000313" key="4">
    <source>
        <dbReference type="Proteomes" id="UP000292362"/>
    </source>
</evidence>
<dbReference type="Proteomes" id="UP000292362">
    <property type="component" value="Unassembled WGS sequence"/>
</dbReference>
<reference evidence="3 4" key="1">
    <citation type="submission" date="2017-12" db="EMBL/GenBank/DDBJ databases">
        <authorList>
            <person name="Pombert J.-F."/>
            <person name="Haag K.L."/>
            <person name="Ebert D."/>
        </authorList>
    </citation>
    <scope>NUCLEOTIDE SEQUENCE [LARGE SCALE GENOMIC DNA]</scope>
    <source>
        <strain evidence="3">FI-OER-3-3</strain>
    </source>
</reference>
<organism evidence="3 4">
    <name type="scientific">Hamiltosporidium tvaerminnensis</name>
    <dbReference type="NCBI Taxonomy" id="1176355"/>
    <lineage>
        <taxon>Eukaryota</taxon>
        <taxon>Fungi</taxon>
        <taxon>Fungi incertae sedis</taxon>
        <taxon>Microsporidia</taxon>
        <taxon>Dubosqiidae</taxon>
        <taxon>Hamiltosporidium</taxon>
    </lineage>
</organism>
<protein>
    <submittedName>
        <fullName evidence="3">Uncharacterized protein</fullName>
    </submittedName>
</protein>
<gene>
    <name evidence="3" type="ORF">CWI37_1155p0020</name>
</gene>
<dbReference type="AlphaFoldDB" id="A0A4Q9KYB1"/>
<accession>A0A4Q9KYB1</accession>
<feature type="signal peptide" evidence="2">
    <location>
        <begin position="1"/>
        <end position="18"/>
    </location>
</feature>
<evidence type="ECO:0000313" key="3">
    <source>
        <dbReference type="EMBL" id="TBT99968.1"/>
    </source>
</evidence>
<feature type="region of interest" description="Disordered" evidence="1">
    <location>
        <begin position="130"/>
        <end position="184"/>
    </location>
</feature>
<sequence>MLFFIATLPLIFLGMCYSQDGETEAKTETNNTDIARPLVCENATIIEISEEDKKVLGQNPGETDIAREARLNGLVPVSVYTIFANPLKSGQYQSLPSTLSALSSSMFHMAANGSTEKNGQNFNFIKGMIETTVKPSDNKTNEKPPAEEGGEEGEGEEGGEGGAAAPEQTSGLKPKKKGSKLKAY</sequence>
<name>A0A4Q9KYB1_9MICR</name>
<dbReference type="VEuPathDB" id="MicrosporidiaDB:CWI37_1155p0020"/>
<feature type="compositionally biased region" description="Acidic residues" evidence="1">
    <location>
        <begin position="148"/>
        <end position="159"/>
    </location>
</feature>